<gene>
    <name evidence="1" type="ORF">CENA302_11165</name>
</gene>
<protein>
    <recommendedName>
        <fullName evidence="3">DUF2993 domain-containing protein</fullName>
    </recommendedName>
</protein>
<dbReference type="Pfam" id="PF11209">
    <property type="entry name" value="LmeA"/>
    <property type="match status" value="1"/>
</dbReference>
<name>A0A9Q5W8Z2_9CYAN</name>
<sequence length="265" mass="29462">MLSGLAGLTDPKGSDWGERMLNTVASQTIRHLFTQSESVEVLVRCYPSSKLFQGSIDSFKMTGQGLVIRRDFAIEEMCFETDAVSIDFSSVLSGKLKLKQPTQAVAQVVLSQSGINHAFKAELVKKRLINLSEPALVAISNGEPVSFPEIKIQLLPENRLHLIAKADINNGELVPLSMTISISIEKRRRVSFKDARFQLDEVPDQQRDISQRLGAALVTILDGMVDLDRFDLDGVKMRLNRLETQGEKLIFSGYAEIDHIPQSGY</sequence>
<evidence type="ECO:0008006" key="3">
    <source>
        <dbReference type="Google" id="ProtNLM"/>
    </source>
</evidence>
<evidence type="ECO:0000313" key="2">
    <source>
        <dbReference type="Proteomes" id="UP000190056"/>
    </source>
</evidence>
<reference evidence="1 2" key="1">
    <citation type="submission" date="2017-01" db="EMBL/GenBank/DDBJ databases">
        <authorList>
            <person name="Abreu V.A."/>
            <person name="Popin R.V."/>
            <person name="Rigonato J."/>
            <person name="Andreote A.P."/>
            <person name="Schaker P.C."/>
            <person name="Hoff-Risseti C."/>
            <person name="Alvarenga D.O."/>
            <person name="Varani A.M."/>
            <person name="Fiore M.F."/>
        </authorList>
    </citation>
    <scope>NUCLEOTIDE SEQUENCE [LARGE SCALE GENOMIC DNA]</scope>
    <source>
        <strain evidence="1 2">CENA302</strain>
    </source>
</reference>
<dbReference type="RefSeq" id="WP_071248423.1">
    <property type="nucleotide sequence ID" value="NZ_MTPU01000051.1"/>
</dbReference>
<evidence type="ECO:0000313" key="1">
    <source>
        <dbReference type="EMBL" id="OPH09492.1"/>
    </source>
</evidence>
<proteinExistence type="predicted"/>
<accession>A0A9Q5W8Z2</accession>
<dbReference type="EMBL" id="MTPU01000051">
    <property type="protein sequence ID" value="OPH09492.1"/>
    <property type="molecule type" value="Genomic_DNA"/>
</dbReference>
<organism evidence="1 2">
    <name type="scientific">Cylindrospermopsis raciborskii CENA302</name>
    <dbReference type="NCBI Taxonomy" id="1170768"/>
    <lineage>
        <taxon>Bacteria</taxon>
        <taxon>Bacillati</taxon>
        <taxon>Cyanobacteriota</taxon>
        <taxon>Cyanophyceae</taxon>
        <taxon>Nostocales</taxon>
        <taxon>Aphanizomenonaceae</taxon>
        <taxon>Cylindrospermopsis</taxon>
    </lineage>
</organism>
<dbReference type="InterPro" id="IPR021373">
    <property type="entry name" value="DUF2993"/>
</dbReference>
<dbReference type="AlphaFoldDB" id="A0A9Q5W8Z2"/>
<comment type="caution">
    <text evidence="1">The sequence shown here is derived from an EMBL/GenBank/DDBJ whole genome shotgun (WGS) entry which is preliminary data.</text>
</comment>
<dbReference type="Proteomes" id="UP000190056">
    <property type="component" value="Unassembled WGS sequence"/>
</dbReference>